<reference evidence="2" key="1">
    <citation type="submission" date="2019-08" db="EMBL/GenBank/DDBJ databases">
        <authorList>
            <person name="Kucharzyk K."/>
            <person name="Murdoch R.W."/>
            <person name="Higgins S."/>
            <person name="Loffler F."/>
        </authorList>
    </citation>
    <scope>NUCLEOTIDE SEQUENCE</scope>
</reference>
<dbReference type="GO" id="GO:0009381">
    <property type="term" value="F:excinuclease ABC activity"/>
    <property type="evidence" value="ECO:0007669"/>
    <property type="project" value="InterPro"/>
</dbReference>
<dbReference type="SUPFAM" id="SSF47781">
    <property type="entry name" value="RuvA domain 2-like"/>
    <property type="match status" value="1"/>
</dbReference>
<dbReference type="Gene3D" id="1.10.150.20">
    <property type="entry name" value="5' to 3' exonuclease, C-terminal subdomain"/>
    <property type="match status" value="1"/>
</dbReference>
<sequence length="255" mass="28673">MAYKNGMDYFEKTAITRRRDWEKHEGALAALSVVLRLDAAPERIEAYDNSSFQGMDAVSAMIVFKGGRPSPKDYRRFRVKTVEGQDDFATMREVIQRRFARYKADTEGSFAELPDLILIDGGRQQLNAALEIAAQMGVQVPMIGLAKRMEEIYVPDEDKPIMLDRSSPALHLLQNVRDEAHRFAITYHRALRSKTALLSVLDEIEGIGAKRKRALLTAFPSPADIQKATVDVLLAVDGMTRPAAQAVFDFFHKTK</sequence>
<dbReference type="GO" id="GO:0006974">
    <property type="term" value="P:DNA damage response"/>
    <property type="evidence" value="ECO:0007669"/>
    <property type="project" value="TreeGrafter"/>
</dbReference>
<feature type="domain" description="UvrC family homology region profile" evidence="1">
    <location>
        <begin position="1"/>
        <end position="132"/>
    </location>
</feature>
<dbReference type="PANTHER" id="PTHR30562">
    <property type="entry name" value="UVRC/OXIDOREDUCTASE"/>
    <property type="match status" value="1"/>
</dbReference>
<evidence type="ECO:0000313" key="2">
    <source>
        <dbReference type="EMBL" id="MPN02085.1"/>
    </source>
</evidence>
<dbReference type="InterPro" id="IPR050066">
    <property type="entry name" value="UvrABC_protein_C"/>
</dbReference>
<dbReference type="InterPro" id="IPR010994">
    <property type="entry name" value="RuvA_2-like"/>
</dbReference>
<dbReference type="Gene3D" id="3.30.420.340">
    <property type="entry name" value="UvrC, RNAse H endonuclease domain"/>
    <property type="match status" value="1"/>
</dbReference>
<dbReference type="EMBL" id="VSSQ01048046">
    <property type="protein sequence ID" value="MPN02085.1"/>
    <property type="molecule type" value="Genomic_DNA"/>
</dbReference>
<name>A0A645EJ78_9ZZZZ</name>
<protein>
    <submittedName>
        <fullName evidence="2">UvrABC system protein C</fullName>
    </submittedName>
</protein>
<dbReference type="PANTHER" id="PTHR30562:SF1">
    <property type="entry name" value="UVRABC SYSTEM PROTEIN C"/>
    <property type="match status" value="1"/>
</dbReference>
<organism evidence="2">
    <name type="scientific">bioreactor metagenome</name>
    <dbReference type="NCBI Taxonomy" id="1076179"/>
    <lineage>
        <taxon>unclassified sequences</taxon>
        <taxon>metagenomes</taxon>
        <taxon>ecological metagenomes</taxon>
    </lineage>
</organism>
<comment type="caution">
    <text evidence="2">The sequence shown here is derived from an EMBL/GenBank/DDBJ whole genome shotgun (WGS) entry which is preliminary data.</text>
</comment>
<gene>
    <name evidence="2" type="primary">uvrC_44</name>
    <name evidence="2" type="ORF">SDC9_149298</name>
</gene>
<evidence type="ECO:0000259" key="1">
    <source>
        <dbReference type="PROSITE" id="PS50165"/>
    </source>
</evidence>
<proteinExistence type="predicted"/>
<dbReference type="AlphaFoldDB" id="A0A645EJ78"/>
<dbReference type="GO" id="GO:0009380">
    <property type="term" value="C:excinuclease repair complex"/>
    <property type="evidence" value="ECO:0007669"/>
    <property type="project" value="TreeGrafter"/>
</dbReference>
<dbReference type="InterPro" id="IPR001162">
    <property type="entry name" value="UvrC_RNase_H_dom"/>
</dbReference>
<dbReference type="PROSITE" id="PS50165">
    <property type="entry name" value="UVRC"/>
    <property type="match status" value="1"/>
</dbReference>
<dbReference type="InterPro" id="IPR038476">
    <property type="entry name" value="UvrC_RNase_H_dom_sf"/>
</dbReference>
<dbReference type="Pfam" id="PF14520">
    <property type="entry name" value="HHH_5"/>
    <property type="match status" value="1"/>
</dbReference>
<dbReference type="Pfam" id="PF08459">
    <property type="entry name" value="UvrC_RNaseH_dom"/>
    <property type="match status" value="1"/>
</dbReference>
<accession>A0A645EJ78</accession>